<dbReference type="SUPFAM" id="SSF53756">
    <property type="entry name" value="UDP-Glycosyltransferase/glycogen phosphorylase"/>
    <property type="match status" value="1"/>
</dbReference>
<name>A0A5B8XG59_9RICK</name>
<dbReference type="RefSeq" id="WP_146821331.1">
    <property type="nucleotide sequence ID" value="NZ_CP029077.1"/>
</dbReference>
<reference evidence="5 6" key="1">
    <citation type="journal article" date="2019" name="ISME J.">
        <title>Deianiraea, an extracellular bacterium associated with the ciliate Paramecium, suggests an alternative scenario for the evolution of Rickettsiales.</title>
        <authorList>
            <person name="Castelli M."/>
            <person name="Sabaneyeva E."/>
            <person name="Lanzoni O."/>
            <person name="Lebedeva N."/>
            <person name="Floriano A.M."/>
            <person name="Gaiarsa S."/>
            <person name="Benken K."/>
            <person name="Modeo L."/>
            <person name="Bandi C."/>
            <person name="Potekhin A."/>
            <person name="Sassera D."/>
            <person name="Petroni G."/>
        </authorList>
    </citation>
    <scope>NUCLEOTIDE SEQUENCE [LARGE SCALE GENOMIC DNA]</scope>
    <source>
        <strain evidence="5">CyL4-1</strain>
    </source>
</reference>
<evidence type="ECO:0000256" key="2">
    <source>
        <dbReference type="ARBA" id="ARBA00022676"/>
    </source>
</evidence>
<dbReference type="PANTHER" id="PTHR11929:SF194">
    <property type="entry name" value="ALPHA-(1,3)-FUCOSYLTRANSFERASE 10"/>
    <property type="match status" value="1"/>
</dbReference>
<accession>A0A5B8XG59</accession>
<dbReference type="GO" id="GO:0008417">
    <property type="term" value="F:fucosyltransferase activity"/>
    <property type="evidence" value="ECO:0007669"/>
    <property type="project" value="InterPro"/>
</dbReference>
<dbReference type="Pfam" id="PF00852">
    <property type="entry name" value="Glyco_transf_10"/>
    <property type="match status" value="1"/>
</dbReference>
<dbReference type="InterPro" id="IPR055270">
    <property type="entry name" value="Glyco_tran_10_C"/>
</dbReference>
<feature type="domain" description="Fucosyltransferase C-terminal" evidence="4">
    <location>
        <begin position="143"/>
        <end position="274"/>
    </location>
</feature>
<comment type="similarity">
    <text evidence="1">Belongs to the glycosyltransferase 10 family.</text>
</comment>
<dbReference type="Gene3D" id="3.40.50.11660">
    <property type="entry name" value="Glycosyl transferase family 10, C-terminal domain"/>
    <property type="match status" value="1"/>
</dbReference>
<gene>
    <name evidence="5" type="ORF">Deia_01095</name>
</gene>
<evidence type="ECO:0000259" key="4">
    <source>
        <dbReference type="Pfam" id="PF00852"/>
    </source>
</evidence>
<proteinExistence type="inferred from homology"/>
<dbReference type="PANTHER" id="PTHR11929">
    <property type="entry name" value="ALPHA- 1,3 -FUCOSYLTRANSFERASE"/>
    <property type="match status" value="1"/>
</dbReference>
<dbReference type="EMBL" id="CP029077">
    <property type="protein sequence ID" value="QED23876.1"/>
    <property type="molecule type" value="Genomic_DNA"/>
</dbReference>
<dbReference type="AlphaFoldDB" id="A0A5B8XG59"/>
<keyword evidence="6" id="KW-1185">Reference proteome</keyword>
<keyword evidence="3 5" id="KW-0808">Transferase</keyword>
<evidence type="ECO:0000313" key="6">
    <source>
        <dbReference type="Proteomes" id="UP000321934"/>
    </source>
</evidence>
<keyword evidence="2 5" id="KW-0328">Glycosyltransferase</keyword>
<dbReference type="Proteomes" id="UP000321934">
    <property type="component" value="Chromosome"/>
</dbReference>
<sequence length="354" mass="41049">MKINLLIYGFDNSASISKYLPKDSHLGNGVWQYNGATIQLNQTEGDFDYTFILDDISSTISVSRGKIFYGSAETFGCISYMKEDKFFAQFEKCFSCHSLYHHKNVTHSLPFQPFMIANHNGHDFFTQNDKVNYDSLLASKSYEKTKKISMIASNKAFSDIHIMRLEFGLALKKHFKDKLDLFGSGHASFASKADVIMPYKYHIVFENQHTPSVITEKLYDSYLGLSVPIYFGAPDVHHYFSKDSLELINPYNFKESVQKIEQILDENNYEKYLPHLIDAKEQVLNKYCPFKRIIEICKMDYETSKNIDTKTQIIYPRSHFLPKSTVKVKLITKIIKMFIPKIVRKYIKNIVNSL</sequence>
<dbReference type="OrthoDB" id="9791032at2"/>
<evidence type="ECO:0000256" key="3">
    <source>
        <dbReference type="ARBA" id="ARBA00022679"/>
    </source>
</evidence>
<evidence type="ECO:0000313" key="5">
    <source>
        <dbReference type="EMBL" id="QED23876.1"/>
    </source>
</evidence>
<organism evidence="5 6">
    <name type="scientific">Candidatus Deianiraea vastatrix</name>
    <dbReference type="NCBI Taxonomy" id="2163644"/>
    <lineage>
        <taxon>Bacteria</taxon>
        <taxon>Pseudomonadati</taxon>
        <taxon>Pseudomonadota</taxon>
        <taxon>Alphaproteobacteria</taxon>
        <taxon>Rickettsiales</taxon>
        <taxon>Candidatus Deianiraeaceae</taxon>
        <taxon>Candidatus Deianiraea</taxon>
    </lineage>
</organism>
<dbReference type="GO" id="GO:0016020">
    <property type="term" value="C:membrane"/>
    <property type="evidence" value="ECO:0007669"/>
    <property type="project" value="InterPro"/>
</dbReference>
<dbReference type="InterPro" id="IPR038577">
    <property type="entry name" value="GT10-like_C_sf"/>
</dbReference>
<evidence type="ECO:0000256" key="1">
    <source>
        <dbReference type="ARBA" id="ARBA00008919"/>
    </source>
</evidence>
<protein>
    <submittedName>
        <fullName evidence="5">Glycosyltransferase family 10 (Fucosyltransferase)</fullName>
    </submittedName>
</protein>
<dbReference type="InterPro" id="IPR001503">
    <property type="entry name" value="Glyco_trans_10"/>
</dbReference>